<name>A0A8T0XGR4_PANVG</name>
<sequence>MQPHAAPPSSHRGNLYIARVTALDRVAEALPRRALGRLQLHSPGRSPSSLVAASRAPPLDPRPVPGLACPAPIQPRPLQPRIAGPHRRYSALLSGHAALGRCSLARQGRGREVAALERPGRRGGVWEEDRRDKEERGLGLCRALDGQMARGGGDAGEVMAVQVWDVQAGKEVSRPGWPARLGRG</sequence>
<reference evidence="2" key="1">
    <citation type="submission" date="2020-05" db="EMBL/GenBank/DDBJ databases">
        <title>WGS assembly of Panicum virgatum.</title>
        <authorList>
            <person name="Lovell J.T."/>
            <person name="Jenkins J."/>
            <person name="Shu S."/>
            <person name="Juenger T.E."/>
            <person name="Schmutz J."/>
        </authorList>
    </citation>
    <scope>NUCLEOTIDE SEQUENCE</scope>
    <source>
        <strain evidence="2">AP13</strain>
    </source>
</reference>
<comment type="caution">
    <text evidence="2">The sequence shown here is derived from an EMBL/GenBank/DDBJ whole genome shotgun (WGS) entry which is preliminary data.</text>
</comment>
<dbReference type="EMBL" id="CM029037">
    <property type="protein sequence ID" value="KAG2658465.1"/>
    <property type="molecule type" value="Genomic_DNA"/>
</dbReference>
<proteinExistence type="predicted"/>
<organism evidence="2 3">
    <name type="scientific">Panicum virgatum</name>
    <name type="common">Blackwell switchgrass</name>
    <dbReference type="NCBI Taxonomy" id="38727"/>
    <lineage>
        <taxon>Eukaryota</taxon>
        <taxon>Viridiplantae</taxon>
        <taxon>Streptophyta</taxon>
        <taxon>Embryophyta</taxon>
        <taxon>Tracheophyta</taxon>
        <taxon>Spermatophyta</taxon>
        <taxon>Magnoliopsida</taxon>
        <taxon>Liliopsida</taxon>
        <taxon>Poales</taxon>
        <taxon>Poaceae</taxon>
        <taxon>PACMAD clade</taxon>
        <taxon>Panicoideae</taxon>
        <taxon>Panicodae</taxon>
        <taxon>Paniceae</taxon>
        <taxon>Panicinae</taxon>
        <taxon>Panicum</taxon>
        <taxon>Panicum sect. Hiantes</taxon>
    </lineage>
</organism>
<protein>
    <submittedName>
        <fullName evidence="2">Uncharacterized protein</fullName>
    </submittedName>
</protein>
<dbReference type="Proteomes" id="UP000823388">
    <property type="component" value="Chromosome 1K"/>
</dbReference>
<evidence type="ECO:0000313" key="2">
    <source>
        <dbReference type="EMBL" id="KAG2658465.1"/>
    </source>
</evidence>
<accession>A0A8T0XGR4</accession>
<evidence type="ECO:0000313" key="3">
    <source>
        <dbReference type="Proteomes" id="UP000823388"/>
    </source>
</evidence>
<evidence type="ECO:0000256" key="1">
    <source>
        <dbReference type="SAM" id="MobiDB-lite"/>
    </source>
</evidence>
<keyword evidence="3" id="KW-1185">Reference proteome</keyword>
<dbReference type="AlphaFoldDB" id="A0A8T0XGR4"/>
<gene>
    <name evidence="2" type="ORF">PVAP13_1KG256410</name>
</gene>
<feature type="region of interest" description="Disordered" evidence="1">
    <location>
        <begin position="38"/>
        <end position="59"/>
    </location>
</feature>